<evidence type="ECO:0000313" key="3">
    <source>
        <dbReference type="Proteomes" id="UP000008984"/>
    </source>
</evidence>
<feature type="transmembrane region" description="Helical" evidence="1">
    <location>
        <begin position="220"/>
        <end position="237"/>
    </location>
</feature>
<proteinExistence type="predicted"/>
<organism evidence="3">
    <name type="scientific">Hypocrea jecorina (strain QM6a)</name>
    <name type="common">Trichoderma reesei</name>
    <dbReference type="NCBI Taxonomy" id="431241"/>
    <lineage>
        <taxon>Eukaryota</taxon>
        <taxon>Fungi</taxon>
        <taxon>Dikarya</taxon>
        <taxon>Ascomycota</taxon>
        <taxon>Pezizomycotina</taxon>
        <taxon>Sordariomycetes</taxon>
        <taxon>Hypocreomycetidae</taxon>
        <taxon>Hypocreales</taxon>
        <taxon>Hypocreaceae</taxon>
        <taxon>Trichoderma</taxon>
    </lineage>
</organism>
<dbReference type="RefSeq" id="XP_006969939.1">
    <property type="nucleotide sequence ID" value="XM_006969877.1"/>
</dbReference>
<dbReference type="AlphaFoldDB" id="G0RXH4"/>
<evidence type="ECO:0000313" key="2">
    <source>
        <dbReference type="EMBL" id="EGR44115.1"/>
    </source>
</evidence>
<dbReference type="GeneID" id="18482613"/>
<protein>
    <submittedName>
        <fullName evidence="2">Predicted protein</fullName>
    </submittedName>
</protein>
<name>G0RXH4_HYPJQ</name>
<keyword evidence="1" id="KW-0472">Membrane</keyword>
<feature type="transmembrane region" description="Helical" evidence="1">
    <location>
        <begin position="145"/>
        <end position="163"/>
    </location>
</feature>
<accession>G0RXH4</accession>
<dbReference type="VEuPathDB" id="FungiDB:TRIREDRAFT_112603"/>
<keyword evidence="3" id="KW-1185">Reference proteome</keyword>
<keyword evidence="1" id="KW-0812">Transmembrane</keyword>
<dbReference type="EMBL" id="GL985102">
    <property type="protein sequence ID" value="EGR44115.1"/>
    <property type="molecule type" value="Genomic_DNA"/>
</dbReference>
<reference evidence="2 3" key="1">
    <citation type="journal article" date="2008" name="Nat. Biotechnol.">
        <title>Genome sequencing and analysis of the biomass-degrading fungus Trichoderma reesei (syn. Hypocrea jecorina).</title>
        <authorList>
            <person name="Martinez D."/>
            <person name="Berka R.M."/>
            <person name="Henrissat B."/>
            <person name="Saloheimo M."/>
            <person name="Arvas M."/>
            <person name="Baker S.E."/>
            <person name="Chapman J."/>
            <person name="Chertkov O."/>
            <person name="Coutinho P.M."/>
            <person name="Cullen D."/>
            <person name="Danchin E.G."/>
            <person name="Grigoriev I.V."/>
            <person name="Harris P."/>
            <person name="Jackson M."/>
            <person name="Kubicek C.P."/>
            <person name="Han C.S."/>
            <person name="Ho I."/>
            <person name="Larrondo L.F."/>
            <person name="de Leon A.L."/>
            <person name="Magnuson J.K."/>
            <person name="Merino S."/>
            <person name="Misra M."/>
            <person name="Nelson B."/>
            <person name="Putnam N."/>
            <person name="Robbertse B."/>
            <person name="Salamov A.A."/>
            <person name="Schmoll M."/>
            <person name="Terry A."/>
            <person name="Thayer N."/>
            <person name="Westerholm-Parvinen A."/>
            <person name="Schoch C.L."/>
            <person name="Yao J."/>
            <person name="Barabote R."/>
            <person name="Nelson M.A."/>
            <person name="Detter C."/>
            <person name="Bruce D."/>
            <person name="Kuske C.R."/>
            <person name="Xie G."/>
            <person name="Richardson P."/>
            <person name="Rokhsar D.S."/>
            <person name="Lucas S.M."/>
            <person name="Rubin E.M."/>
            <person name="Dunn-Coleman N."/>
            <person name="Ward M."/>
            <person name="Brettin T.S."/>
        </authorList>
    </citation>
    <scope>NUCLEOTIDE SEQUENCE [LARGE SCALE GENOMIC DNA]</scope>
    <source>
        <strain evidence="2 3">QM6a</strain>
    </source>
</reference>
<sequence length="263" mass="29443">MLLSLYKQVTASRASLTLLKGKACSILKAASGLLVRVKGYKAILSYYTITLSIIKGNYAAAKFKQLYLKILNLSFSLVYLAYISAISASRNIYLMQLKTAAGVFKKGIKAYLLTKCYIQLNYSYLLSLTADFKAIRVRKVLKCTLYIFIYYKYSILAVIFKGAKYYNYRINPTAIFITAAFSTTAFTTVFITIFTATAPITASMLLNSSYKSASISAVNLGYYSLGILKPLLALAKINKLSIKGPYRLNLRSYRRVAVRMQQL</sequence>
<feature type="transmembrane region" description="Helical" evidence="1">
    <location>
        <begin position="66"/>
        <end position="87"/>
    </location>
</feature>
<dbReference type="HOGENOM" id="CLU_1057921_0_0_1"/>
<feature type="transmembrane region" description="Helical" evidence="1">
    <location>
        <begin position="175"/>
        <end position="200"/>
    </location>
</feature>
<dbReference type="KEGG" id="tre:TRIREDRAFT_112603"/>
<keyword evidence="1" id="KW-1133">Transmembrane helix</keyword>
<feature type="transmembrane region" description="Helical" evidence="1">
    <location>
        <begin position="108"/>
        <end position="125"/>
    </location>
</feature>
<feature type="transmembrane region" description="Helical" evidence="1">
    <location>
        <begin position="43"/>
        <end position="60"/>
    </location>
</feature>
<dbReference type="Proteomes" id="UP000008984">
    <property type="component" value="Unassembled WGS sequence"/>
</dbReference>
<evidence type="ECO:0000256" key="1">
    <source>
        <dbReference type="SAM" id="Phobius"/>
    </source>
</evidence>
<gene>
    <name evidence="2" type="ORF">TRIREDRAFT_112603</name>
</gene>